<dbReference type="InterPro" id="IPR009351">
    <property type="entry name" value="AlkZ-like"/>
</dbReference>
<gene>
    <name evidence="1" type="ORF">NCTC13071_02500</name>
</gene>
<dbReference type="RefSeq" id="WP_018920519.1">
    <property type="nucleotide sequence ID" value="NZ_LR134384.1"/>
</dbReference>
<dbReference type="Proteomes" id="UP000274578">
    <property type="component" value="Chromosome 1"/>
</dbReference>
<proteinExistence type="predicted"/>
<dbReference type="KEGG" id="poc:NCTC13071_02500"/>
<evidence type="ECO:0000313" key="1">
    <source>
        <dbReference type="EMBL" id="VEH16475.1"/>
    </source>
</evidence>
<dbReference type="Pfam" id="PF06224">
    <property type="entry name" value="AlkZ-like"/>
    <property type="match status" value="1"/>
</dbReference>
<dbReference type="PANTHER" id="PTHR38479:SF2">
    <property type="entry name" value="WINGED HELIX DNA-BINDING DOMAIN-CONTAINING PROTEIN"/>
    <property type="match status" value="1"/>
</dbReference>
<sequence>MQIHQIRLRNQQLVDQRFQKPENVVEWLGAVQAQQLEMAKLAIALRTKNGTLDQVNKAIDQGKIVRTHVLRPTWHIVSAHDIRWMLQLSYRKLKQAYRTLEKASRLISEGQTWTKHLDKLAQLLYGQHLTRPQITDYFKQELDNLHPHFITTLLQEAEIEGIVCSGKQQNGQHTYTLMDDWVPQQALPSHEEALVLLARKYFQSHGPARFNDFLWWSGLTITEARKAIHLAGNELQRQTLPNDEFYMTAHETDRKVTNKQLLLLPSYDEYIIAYNNRNDVILPEDAPKAFTKNGIFFPLILENGRAIGNWKLENKRTISPICTFFNMEQQPDFNRLSQAIAQFQQHFTTSKL</sequence>
<evidence type="ECO:0000313" key="2">
    <source>
        <dbReference type="Proteomes" id="UP000274578"/>
    </source>
</evidence>
<organism evidence="1 2">
    <name type="scientific">Segatella oris</name>
    <dbReference type="NCBI Taxonomy" id="28135"/>
    <lineage>
        <taxon>Bacteria</taxon>
        <taxon>Pseudomonadati</taxon>
        <taxon>Bacteroidota</taxon>
        <taxon>Bacteroidia</taxon>
        <taxon>Bacteroidales</taxon>
        <taxon>Prevotellaceae</taxon>
        <taxon>Segatella</taxon>
    </lineage>
</organism>
<dbReference type="GeneID" id="85013235"/>
<dbReference type="PANTHER" id="PTHR38479">
    <property type="entry name" value="LMO0824 PROTEIN"/>
    <property type="match status" value="1"/>
</dbReference>
<evidence type="ECO:0008006" key="3">
    <source>
        <dbReference type="Google" id="ProtNLM"/>
    </source>
</evidence>
<reference evidence="1 2" key="1">
    <citation type="submission" date="2018-12" db="EMBL/GenBank/DDBJ databases">
        <authorList>
            <consortium name="Pathogen Informatics"/>
        </authorList>
    </citation>
    <scope>NUCLEOTIDE SEQUENCE [LARGE SCALE GENOMIC DNA]</scope>
    <source>
        <strain evidence="1 2">NCTC13071</strain>
    </source>
</reference>
<protein>
    <recommendedName>
        <fullName evidence="3">Winged helix DNA-binding domain-containing protein</fullName>
    </recommendedName>
</protein>
<dbReference type="AlphaFoldDB" id="A0A3S4TGJ3"/>
<dbReference type="EMBL" id="LR134384">
    <property type="protein sequence ID" value="VEH16475.1"/>
    <property type="molecule type" value="Genomic_DNA"/>
</dbReference>
<name>A0A3S4TGJ3_9BACT</name>
<accession>A0A3S4TGJ3</accession>